<keyword evidence="3" id="KW-1185">Reference proteome</keyword>
<evidence type="ECO:0000313" key="4">
    <source>
        <dbReference type="WBParaSite" id="PSAMB.scaffold2124size25205.g16595.t1"/>
    </source>
</evidence>
<dbReference type="InterPro" id="IPR036860">
    <property type="entry name" value="SH2_dom_sf"/>
</dbReference>
<organism evidence="3 4">
    <name type="scientific">Plectus sambesii</name>
    <dbReference type="NCBI Taxonomy" id="2011161"/>
    <lineage>
        <taxon>Eukaryota</taxon>
        <taxon>Metazoa</taxon>
        <taxon>Ecdysozoa</taxon>
        <taxon>Nematoda</taxon>
        <taxon>Chromadorea</taxon>
        <taxon>Plectida</taxon>
        <taxon>Plectina</taxon>
        <taxon>Plectoidea</taxon>
        <taxon>Plectidae</taxon>
        <taxon>Plectus</taxon>
    </lineage>
</organism>
<dbReference type="PROSITE" id="PS50001">
    <property type="entry name" value="SH2"/>
    <property type="match status" value="1"/>
</dbReference>
<dbReference type="AlphaFoldDB" id="A0A914VLL2"/>
<dbReference type="InterPro" id="IPR000980">
    <property type="entry name" value="SH2"/>
</dbReference>
<dbReference type="WBParaSite" id="PSAMB.scaffold2124size25205.g16595.t1">
    <property type="protein sequence ID" value="PSAMB.scaffold2124size25205.g16595.t1"/>
    <property type="gene ID" value="PSAMB.scaffold2124size25205.g16595"/>
</dbReference>
<evidence type="ECO:0000256" key="1">
    <source>
        <dbReference type="PROSITE-ProRule" id="PRU00191"/>
    </source>
</evidence>
<dbReference type="Proteomes" id="UP000887566">
    <property type="component" value="Unplaced"/>
</dbReference>
<feature type="domain" description="SH2" evidence="2">
    <location>
        <begin position="22"/>
        <end position="67"/>
    </location>
</feature>
<evidence type="ECO:0000313" key="3">
    <source>
        <dbReference type="Proteomes" id="UP000887566"/>
    </source>
</evidence>
<protein>
    <submittedName>
        <fullName evidence="4">SH2 domain-containing protein</fullName>
    </submittedName>
</protein>
<name>A0A914VLL2_9BILA</name>
<dbReference type="SUPFAM" id="SSF55550">
    <property type="entry name" value="SH2 domain"/>
    <property type="match status" value="1"/>
</dbReference>
<accession>A0A914VLL2</accession>
<dbReference type="Gene3D" id="3.30.505.10">
    <property type="entry name" value="SH2 domain"/>
    <property type="match status" value="1"/>
</dbReference>
<keyword evidence="1" id="KW-0727">SH2 domain</keyword>
<sequence>MNNGASAASTAAYFDPFDMNSYYFPSVSRDEAMTMLSGPDVAVGTFLLRDSGTSIFDHSLSVNSEFS</sequence>
<reference evidence="4" key="1">
    <citation type="submission" date="2022-11" db="UniProtKB">
        <authorList>
            <consortium name="WormBaseParasite"/>
        </authorList>
    </citation>
    <scope>IDENTIFICATION</scope>
</reference>
<evidence type="ECO:0000259" key="2">
    <source>
        <dbReference type="PROSITE" id="PS50001"/>
    </source>
</evidence>
<proteinExistence type="predicted"/>
<dbReference type="Pfam" id="PF00017">
    <property type="entry name" value="SH2"/>
    <property type="match status" value="1"/>
</dbReference>